<dbReference type="PANTHER" id="PTHR30461">
    <property type="entry name" value="DNA-INVERTASE FROM LAMBDOID PROPHAGE"/>
    <property type="match status" value="1"/>
</dbReference>
<proteinExistence type="predicted"/>
<dbReference type="Pfam" id="PF00239">
    <property type="entry name" value="Resolvase"/>
    <property type="match status" value="1"/>
</dbReference>
<dbReference type="PROSITE" id="PS51736">
    <property type="entry name" value="RECOMBINASES_3"/>
    <property type="match status" value="1"/>
</dbReference>
<dbReference type="Gene3D" id="3.40.50.1390">
    <property type="entry name" value="Resolvase, N-terminal catalytic domain"/>
    <property type="match status" value="1"/>
</dbReference>
<dbReference type="PROSITE" id="PS51737">
    <property type="entry name" value="RECOMBINASE_DNA_BIND"/>
    <property type="match status" value="1"/>
</dbReference>
<dbReference type="SMART" id="SM00857">
    <property type="entry name" value="Resolvase"/>
    <property type="match status" value="1"/>
</dbReference>
<dbReference type="EMBL" id="JBAKAZ010000012">
    <property type="protein sequence ID" value="MEL0628945.1"/>
    <property type="molecule type" value="Genomic_DNA"/>
</dbReference>
<keyword evidence="7" id="KW-1185">Reference proteome</keyword>
<comment type="caution">
    <text evidence="6">The sequence shown here is derived from an EMBL/GenBank/DDBJ whole genome shotgun (WGS) entry which is preliminary data.</text>
</comment>
<dbReference type="Pfam" id="PF07508">
    <property type="entry name" value="Recombinase"/>
    <property type="match status" value="1"/>
</dbReference>
<dbReference type="PANTHER" id="PTHR30461:SF2">
    <property type="entry name" value="SERINE RECOMBINASE PINE-RELATED"/>
    <property type="match status" value="1"/>
</dbReference>
<keyword evidence="2" id="KW-0233">DNA recombination</keyword>
<keyword evidence="3" id="KW-0175">Coiled coil</keyword>
<evidence type="ECO:0000259" key="5">
    <source>
        <dbReference type="PROSITE" id="PS51737"/>
    </source>
</evidence>
<dbReference type="SUPFAM" id="SSF53041">
    <property type="entry name" value="Resolvase-like"/>
    <property type="match status" value="1"/>
</dbReference>
<dbReference type="CDD" id="cd00338">
    <property type="entry name" value="Ser_Recombinase"/>
    <property type="match status" value="1"/>
</dbReference>
<evidence type="ECO:0000256" key="2">
    <source>
        <dbReference type="ARBA" id="ARBA00023172"/>
    </source>
</evidence>
<keyword evidence="1" id="KW-0238">DNA-binding</keyword>
<gene>
    <name evidence="6" type="ORF">V6256_04910</name>
</gene>
<dbReference type="InterPro" id="IPR006119">
    <property type="entry name" value="Resolv_N"/>
</dbReference>
<reference evidence="6 7" key="1">
    <citation type="submission" date="2024-02" db="EMBL/GenBank/DDBJ databases">
        <title>Bacteria isolated from the canopy kelp, Nereocystis luetkeana.</title>
        <authorList>
            <person name="Pfister C.A."/>
            <person name="Younker I.T."/>
            <person name="Light S.H."/>
        </authorList>
    </citation>
    <scope>NUCLEOTIDE SEQUENCE [LARGE SCALE GENOMIC DNA]</scope>
    <source>
        <strain evidence="6 7">TI.1.05</strain>
    </source>
</reference>
<organism evidence="6 7">
    <name type="scientific">Psychromonas aquatilis</name>
    <dbReference type="NCBI Taxonomy" id="2005072"/>
    <lineage>
        <taxon>Bacteria</taxon>
        <taxon>Pseudomonadati</taxon>
        <taxon>Pseudomonadota</taxon>
        <taxon>Gammaproteobacteria</taxon>
        <taxon>Alteromonadales</taxon>
        <taxon>Psychromonadaceae</taxon>
        <taxon>Psychromonas</taxon>
    </lineage>
</organism>
<sequence length="537" mass="60790">MRTAYSYVRLSSKRQIQGYGKERQWEAIQSAAHENGWFLSDKTFSDLGVSGWKGANIETGALSQFLRCVENGVVESGSILLVENVDRLSRAGVNKAVTLLLQLLDNGISIYTFTDRKLYEPDSPNPLMDLMGWALTAQRAYEESSRKSQMILDAKSKAQKEARKTGKIITRKCPSWLKVNDDKTAFEFVPERVATVKRIFELYLAGYGTPRIGRKLTEEGRDPLIGKHWYPRSVSRILQYRAVIGEYQPTSGGKVVGEPIRGYYPAIIDMEEFREAQGIIKEGGAGKGRRSNEMRNTFAGLLRCSCGQGMHIVSSVSKGKRYYQLRCVQYQIDCFRATWNYTKFSLTVLFGLRRLPLLDVMGTTSNKDLKTLNNRVRELTEELEELKNQVDNTVNAIAAVGINTALEVKLKQLTAQVAKTEKYLDITKAELEAAHGLETVTKHDNEMLIERYKDIVDNSNTVEGRIKLNQLLRRYLSKIVLTGEKGKGQRLIEVFRKDNKCILTIECDNRFSESIITGEGFSEAYGLSKYTRREATL</sequence>
<dbReference type="Gene3D" id="3.90.1750.20">
    <property type="entry name" value="Putative Large Serine Recombinase, Chain B, Domain 2"/>
    <property type="match status" value="1"/>
</dbReference>
<dbReference type="RefSeq" id="WP_341596960.1">
    <property type="nucleotide sequence ID" value="NZ_JBAKAZ010000012.1"/>
</dbReference>
<dbReference type="InterPro" id="IPR036162">
    <property type="entry name" value="Resolvase-like_N_sf"/>
</dbReference>
<protein>
    <submittedName>
        <fullName evidence="6">Recombinase family protein</fullName>
    </submittedName>
</protein>
<feature type="domain" description="Resolvase/invertase-type recombinase catalytic" evidence="4">
    <location>
        <begin position="3"/>
        <end position="162"/>
    </location>
</feature>
<dbReference type="Proteomes" id="UP001369082">
    <property type="component" value="Unassembled WGS sequence"/>
</dbReference>
<feature type="coiled-coil region" evidence="3">
    <location>
        <begin position="366"/>
        <end position="430"/>
    </location>
</feature>
<evidence type="ECO:0000256" key="3">
    <source>
        <dbReference type="SAM" id="Coils"/>
    </source>
</evidence>
<name>A0ABU9GNQ6_9GAMM</name>
<dbReference type="InterPro" id="IPR050639">
    <property type="entry name" value="SSR_resolvase"/>
</dbReference>
<evidence type="ECO:0000313" key="7">
    <source>
        <dbReference type="Proteomes" id="UP001369082"/>
    </source>
</evidence>
<evidence type="ECO:0000313" key="6">
    <source>
        <dbReference type="EMBL" id="MEL0628945.1"/>
    </source>
</evidence>
<evidence type="ECO:0000256" key="1">
    <source>
        <dbReference type="ARBA" id="ARBA00023125"/>
    </source>
</evidence>
<evidence type="ECO:0000259" key="4">
    <source>
        <dbReference type="PROSITE" id="PS51736"/>
    </source>
</evidence>
<dbReference type="InterPro" id="IPR011109">
    <property type="entry name" value="DNA_bind_recombinase_dom"/>
</dbReference>
<dbReference type="InterPro" id="IPR038109">
    <property type="entry name" value="DNA_bind_recomb_sf"/>
</dbReference>
<accession>A0ABU9GNQ6</accession>
<feature type="domain" description="Recombinase" evidence="5">
    <location>
        <begin position="174"/>
        <end position="286"/>
    </location>
</feature>